<name>R4S2F1_PHYAS</name>
<gene>
    <name evidence="2" type="ORF">SLY_1054</name>
</gene>
<keyword evidence="3" id="KW-1185">Reference proteome</keyword>
<dbReference type="AlphaFoldDB" id="R4S2F1"/>
<keyword evidence="1" id="KW-1133">Transmembrane helix</keyword>
<dbReference type="KEGG" id="nzs:SLY_1054"/>
<sequence length="36" mass="4071">MADPAGFEPANHGVKVRCLTTWLWALVLSFLYYWGG</sequence>
<evidence type="ECO:0000313" key="2">
    <source>
        <dbReference type="EMBL" id="AGL90963.1"/>
    </source>
</evidence>
<protein>
    <submittedName>
        <fullName evidence="2">Uncharacterized protein</fullName>
    </submittedName>
</protein>
<dbReference type="EMBL" id="CP002548">
    <property type="protein sequence ID" value="AGL90963.1"/>
    <property type="molecule type" value="Genomic_DNA"/>
</dbReference>
<keyword evidence="1" id="KW-0812">Transmembrane</keyword>
<dbReference type="HOGENOM" id="CLU_3358810_0_0_14"/>
<keyword evidence="1" id="KW-0472">Membrane</keyword>
<organism evidence="2 3">
    <name type="scientific">Strawberry lethal yellows phytoplasma (CPA) str. NZSb11</name>
    <dbReference type="NCBI Taxonomy" id="980422"/>
    <lineage>
        <taxon>Bacteria</taxon>
        <taxon>Bacillati</taxon>
        <taxon>Mycoplasmatota</taxon>
        <taxon>Mollicutes</taxon>
        <taxon>Acholeplasmatales</taxon>
        <taxon>Acholeplasmataceae</taxon>
        <taxon>Candidatus Phytoplasma</taxon>
        <taxon>16SrXII (Stolbur group)</taxon>
    </lineage>
</organism>
<evidence type="ECO:0000256" key="1">
    <source>
        <dbReference type="SAM" id="Phobius"/>
    </source>
</evidence>
<evidence type="ECO:0000313" key="3">
    <source>
        <dbReference type="Proteomes" id="UP000013941"/>
    </source>
</evidence>
<reference evidence="2 3" key="1">
    <citation type="journal article" date="2013" name="BMC Genomics">
        <title>Comparison of the complete genome sequence of two closely related isolates of 'Candidatus Phytoplasma australiense' reveals genome plasticity.</title>
        <authorList>
            <person name="Andersen M.T."/>
            <person name="Liefting L.W."/>
            <person name="Havukkala I."/>
            <person name="Beever R.E."/>
        </authorList>
    </citation>
    <scope>NUCLEOTIDE SEQUENCE [LARGE SCALE GENOMIC DNA]</scope>
    <source>
        <strain evidence="2 3">NZSb11</strain>
    </source>
</reference>
<proteinExistence type="predicted"/>
<dbReference type="Proteomes" id="UP000013941">
    <property type="component" value="Chromosome"/>
</dbReference>
<feature type="transmembrane region" description="Helical" evidence="1">
    <location>
        <begin position="14"/>
        <end position="34"/>
    </location>
</feature>
<accession>R4S2F1</accession>